<dbReference type="GO" id="GO:0005884">
    <property type="term" value="C:actin filament"/>
    <property type="evidence" value="ECO:0007669"/>
    <property type="project" value="TreeGrafter"/>
</dbReference>
<organism evidence="2 3">
    <name type="scientific">Meganyctiphanes norvegica</name>
    <name type="common">Northern krill</name>
    <name type="synonym">Thysanopoda norvegica</name>
    <dbReference type="NCBI Taxonomy" id="48144"/>
    <lineage>
        <taxon>Eukaryota</taxon>
        <taxon>Metazoa</taxon>
        <taxon>Ecdysozoa</taxon>
        <taxon>Arthropoda</taxon>
        <taxon>Crustacea</taxon>
        <taxon>Multicrustacea</taxon>
        <taxon>Malacostraca</taxon>
        <taxon>Eumalacostraca</taxon>
        <taxon>Eucarida</taxon>
        <taxon>Euphausiacea</taxon>
        <taxon>Euphausiidae</taxon>
        <taxon>Meganyctiphanes</taxon>
    </lineage>
</organism>
<comment type="caution">
    <text evidence="2">The sequence shown here is derived from an EMBL/GenBank/DDBJ whole genome shotgun (WGS) entry which is preliminary data.</text>
</comment>
<dbReference type="PANTHER" id="PTHR45691">
    <property type="entry name" value="PROTEIN DIAPHANOUS"/>
    <property type="match status" value="1"/>
</dbReference>
<dbReference type="GO" id="GO:0030041">
    <property type="term" value="P:actin filament polymerization"/>
    <property type="evidence" value="ECO:0007669"/>
    <property type="project" value="TreeGrafter"/>
</dbReference>
<sequence length="735" mass="84252">MASPGPGFMPCPRKFCPGWKPIPGSAQSHRYPNAPREFRCKNTPSPGCRQNYNNNSNWIYIPPPYSIPPPCPSTRSPSGHYPPRPGHPPSYPPPYNPAQSSLPLTPPQLPYPPFPQMPHSSQYTLPPPPFPPQSLTTPTTSINNYLPPSQLSPPPIQSPEPSHTPPLPPPSYTPPPLPLSPPPLPPSPPPLPPSPPPAVPPLPPSPPPTPCINDSHTSADQIEFEESKNRMPSNPKENNEFVCRIKERDEDSNRKLADFDHPHKIEYNANKRKSISSCDDEVCFPNKYKKIGDFQESLSEEEKNKTYSSFIFNRSPKYNEHYRNKYPAYVRKNYSHKKKKGYEINDFIKTKSFTHSVRRSSCDSHQSQRKEEMYFNSNKNKDFFHIQGNHFDSKNKRRISLDIPISDKEDTDGNFNRKRSWKKVYESLKLDEDSKTSIDGSLKDLTEAYDSYYNLNDHQEDSYDDSHYNIDDYQKESYNNSEQNCGGDKLCSVKSEIHVVKNTWQTSSLTRKRYDSMNDSNFDTESIYSTDESDNASDKSNKKKSRKNKFFKKLTYKKCTSHKYEDKNYGSDNFYTNHNSSNEFHDSDSSLGTSFGQSYKSKYNHCSKPSKSSKCISDSQDKANEIRNEEYSTDKLISKEEDYVDKWICKEDDSADTIISKEDSGNKLISKEEDSADELISKEKYSADNLISKEKLSADKLMRKEEDSSNKLTSIKEDYEEKLIDKENYSADKKI</sequence>
<dbReference type="PANTHER" id="PTHR45691:SF6">
    <property type="entry name" value="PROTEIN DIAPHANOUS"/>
    <property type="match status" value="1"/>
</dbReference>
<reference evidence="2 3" key="1">
    <citation type="submission" date="2024-05" db="EMBL/GenBank/DDBJ databases">
        <authorList>
            <person name="Wallberg A."/>
        </authorList>
    </citation>
    <scope>NUCLEOTIDE SEQUENCE [LARGE SCALE GENOMIC DNA]</scope>
</reference>
<feature type="compositionally biased region" description="Pro residues" evidence="1">
    <location>
        <begin position="104"/>
        <end position="116"/>
    </location>
</feature>
<dbReference type="EMBL" id="CAXKWB010022011">
    <property type="protein sequence ID" value="CAL4124059.1"/>
    <property type="molecule type" value="Genomic_DNA"/>
</dbReference>
<feature type="region of interest" description="Disordered" evidence="1">
    <location>
        <begin position="70"/>
        <end position="257"/>
    </location>
</feature>
<feature type="compositionally biased region" description="Basic and acidic residues" evidence="1">
    <location>
        <begin position="237"/>
        <end position="257"/>
    </location>
</feature>
<keyword evidence="3" id="KW-1185">Reference proteome</keyword>
<evidence type="ECO:0000313" key="2">
    <source>
        <dbReference type="EMBL" id="CAL4124059.1"/>
    </source>
</evidence>
<proteinExistence type="predicted"/>
<name>A0AAV2REB6_MEGNR</name>
<dbReference type="Proteomes" id="UP001497623">
    <property type="component" value="Unassembled WGS sequence"/>
</dbReference>
<feature type="non-terminal residue" evidence="2">
    <location>
        <position position="735"/>
    </location>
</feature>
<feature type="compositionally biased region" description="Pro residues" evidence="1">
    <location>
        <begin position="80"/>
        <end position="96"/>
    </location>
</feature>
<evidence type="ECO:0000313" key="3">
    <source>
        <dbReference type="Proteomes" id="UP001497623"/>
    </source>
</evidence>
<dbReference type="InterPro" id="IPR051412">
    <property type="entry name" value="Formin_Homology_Diaphanous_sf"/>
</dbReference>
<feature type="compositionally biased region" description="Pro residues" evidence="1">
    <location>
        <begin position="150"/>
        <end position="210"/>
    </location>
</feature>
<evidence type="ECO:0000256" key="1">
    <source>
        <dbReference type="SAM" id="MobiDB-lite"/>
    </source>
</evidence>
<accession>A0AAV2REB6</accession>
<gene>
    <name evidence="2" type="ORF">MNOR_LOCUS24201</name>
</gene>
<dbReference type="AlphaFoldDB" id="A0AAV2REB6"/>
<feature type="region of interest" description="Disordered" evidence="1">
    <location>
        <begin position="26"/>
        <end position="48"/>
    </location>
</feature>
<protein>
    <submittedName>
        <fullName evidence="2">Uncharacterized protein</fullName>
    </submittedName>
</protein>